<protein>
    <submittedName>
        <fullName evidence="1">RidA family protein</fullName>
    </submittedName>
</protein>
<evidence type="ECO:0000313" key="1">
    <source>
        <dbReference type="EMBL" id="MBZ2205821.1"/>
    </source>
</evidence>
<dbReference type="PANTHER" id="PTHR43857">
    <property type="entry name" value="BLR7761 PROTEIN"/>
    <property type="match status" value="1"/>
</dbReference>
<reference evidence="1 2" key="1">
    <citation type="submission" date="2021-08" db="EMBL/GenBank/DDBJ databases">
        <title>Massilia sp. R798.</title>
        <authorList>
            <person name="Baek J.H."/>
            <person name="Jung H.S."/>
            <person name="Kim K.R."/>
            <person name="Jeon C.O."/>
        </authorList>
    </citation>
    <scope>NUCLEOTIDE SEQUENCE [LARGE SCALE GENOMIC DNA]</scope>
    <source>
        <strain evidence="1 2">R798</strain>
    </source>
</reference>
<comment type="caution">
    <text evidence="1">The sequence shown here is derived from an EMBL/GenBank/DDBJ whole genome shotgun (WGS) entry which is preliminary data.</text>
</comment>
<dbReference type="RefSeq" id="WP_223464391.1">
    <property type="nucleotide sequence ID" value="NZ_JAFBIL020000001.1"/>
</dbReference>
<sequence length="130" mass="14270">MEFLQPEGWPRPKGYSNGIAASGQMVFVSGMVGWDKDGVFRTDDFAGQVRQALANIVAVLAEGGAKPEHIVRMTWYVLDKKEYVAAYPEIGAAYRELIGRHYPTMSAVQVAGLVEDRAKVEIEVTAVVPK</sequence>
<dbReference type="CDD" id="cd00448">
    <property type="entry name" value="YjgF_YER057c_UK114_family"/>
    <property type="match status" value="1"/>
</dbReference>
<gene>
    <name evidence="1" type="ORF">I4X03_000935</name>
</gene>
<name>A0ABS7SHY1_9BURK</name>
<dbReference type="InterPro" id="IPR035959">
    <property type="entry name" value="RutC-like_sf"/>
</dbReference>
<dbReference type="InterPro" id="IPR006175">
    <property type="entry name" value="YjgF/YER057c/UK114"/>
</dbReference>
<keyword evidence="2" id="KW-1185">Reference proteome</keyword>
<dbReference type="EMBL" id="JAFBIL020000001">
    <property type="protein sequence ID" value="MBZ2205821.1"/>
    <property type="molecule type" value="Genomic_DNA"/>
</dbReference>
<accession>A0ABS7SHY1</accession>
<dbReference type="Pfam" id="PF01042">
    <property type="entry name" value="Ribonuc_L-PSP"/>
    <property type="match status" value="1"/>
</dbReference>
<dbReference type="Proteomes" id="UP000809349">
    <property type="component" value="Unassembled WGS sequence"/>
</dbReference>
<dbReference type="SUPFAM" id="SSF55298">
    <property type="entry name" value="YjgF-like"/>
    <property type="match status" value="1"/>
</dbReference>
<proteinExistence type="predicted"/>
<evidence type="ECO:0000313" key="2">
    <source>
        <dbReference type="Proteomes" id="UP000809349"/>
    </source>
</evidence>
<dbReference type="Gene3D" id="3.30.1330.40">
    <property type="entry name" value="RutC-like"/>
    <property type="match status" value="1"/>
</dbReference>
<dbReference type="PANTHER" id="PTHR43857:SF1">
    <property type="entry name" value="YJGH FAMILY PROTEIN"/>
    <property type="match status" value="1"/>
</dbReference>
<organism evidence="1 2">
    <name type="scientific">Massilia soli</name>
    <dbReference type="NCBI Taxonomy" id="2792854"/>
    <lineage>
        <taxon>Bacteria</taxon>
        <taxon>Pseudomonadati</taxon>
        <taxon>Pseudomonadota</taxon>
        <taxon>Betaproteobacteria</taxon>
        <taxon>Burkholderiales</taxon>
        <taxon>Oxalobacteraceae</taxon>
        <taxon>Telluria group</taxon>
        <taxon>Massilia</taxon>
    </lineage>
</organism>